<feature type="transmembrane region" description="Helical" evidence="1">
    <location>
        <begin position="44"/>
        <end position="59"/>
    </location>
</feature>
<comment type="caution">
    <text evidence="2">The sequence shown here is derived from an EMBL/GenBank/DDBJ whole genome shotgun (WGS) entry which is preliminary data.</text>
</comment>
<dbReference type="EMBL" id="MUGW01000009">
    <property type="protein sequence ID" value="OXA94414.1"/>
    <property type="molecule type" value="Genomic_DNA"/>
</dbReference>
<name>A0A226HJW7_9FLAO</name>
<evidence type="ECO:0000313" key="3">
    <source>
        <dbReference type="Proteomes" id="UP000198345"/>
    </source>
</evidence>
<proteinExistence type="predicted"/>
<gene>
    <name evidence="2" type="ORF">B0A66_04980</name>
</gene>
<feature type="transmembrane region" description="Helical" evidence="1">
    <location>
        <begin position="12"/>
        <end position="32"/>
    </location>
</feature>
<accession>A0A226HJW7</accession>
<evidence type="ECO:0000313" key="2">
    <source>
        <dbReference type="EMBL" id="OXA94414.1"/>
    </source>
</evidence>
<dbReference type="Proteomes" id="UP000198345">
    <property type="component" value="Unassembled WGS sequence"/>
</dbReference>
<protein>
    <submittedName>
        <fullName evidence="2">Uncharacterized protein</fullName>
    </submittedName>
</protein>
<keyword evidence="1" id="KW-0472">Membrane</keyword>
<evidence type="ECO:0000256" key="1">
    <source>
        <dbReference type="SAM" id="Phobius"/>
    </source>
</evidence>
<sequence length="178" mass="20682">MFMKELFNLGDHTKMITLIFGIIILLISFYLIKNFKTIDIQLKFLLSIIILGLIASILSKKEQDEQVTVLKNNFSLTTGNIETYNITNLKGKGDIGNSIKYIYSVDEQYFVNSYGENYYVKIPQDKPDLSILYLVIYEKTNPKNSFILLNYPITSTEDFERYKEMFKDKIPANAIKQD</sequence>
<dbReference type="AlphaFoldDB" id="A0A226HJW7"/>
<keyword evidence="1" id="KW-1133">Transmembrane helix</keyword>
<reference evidence="2 3" key="1">
    <citation type="submission" date="2016-11" db="EMBL/GenBank/DDBJ databases">
        <title>Whole genomes of Flavobacteriaceae.</title>
        <authorList>
            <person name="Stine C."/>
            <person name="Li C."/>
            <person name="Tadesse D."/>
        </authorList>
    </citation>
    <scope>NUCLEOTIDE SEQUENCE [LARGE SCALE GENOMIC DNA]</scope>
    <source>
        <strain evidence="2 3">DSM 18292</strain>
    </source>
</reference>
<organism evidence="2 3">
    <name type="scientific">Flavobacterium hercynium</name>
    <dbReference type="NCBI Taxonomy" id="387094"/>
    <lineage>
        <taxon>Bacteria</taxon>
        <taxon>Pseudomonadati</taxon>
        <taxon>Bacteroidota</taxon>
        <taxon>Flavobacteriia</taxon>
        <taxon>Flavobacteriales</taxon>
        <taxon>Flavobacteriaceae</taxon>
        <taxon>Flavobacterium</taxon>
    </lineage>
</organism>
<keyword evidence="3" id="KW-1185">Reference proteome</keyword>
<keyword evidence="1" id="KW-0812">Transmembrane</keyword>